<name>A0AAU9KKG1_9STRA</name>
<sequence length="792" mass="89149">MATVLGTNETASDTWSGILTDAVVRCGRDSERKLYLYGISSNRCAKCQAKLQSGNNTCGSCNYTHKIICKCTRCSQENNPVMWCAECDAYFCATCHKKPHVLMLGSVKPHHCFPIDGASGKHFVEAAWSEEFIAMMVTTYQLRLSEKTKKQADEMEAKVPTQVTGQLAVSAVNEAAESSATATTLLEQPQNAAESSSATVAVDNSDAAEVSLACASAVPQLSDSIPNMQEQPRKRQFSDSDDTYDRLQKSVCATKPSHSGGRAAVTSTPTQASALADGMTLYDRVKEMHDLRVRAAQPNAPEARSSKVSLSRLSQKEEQLQEQDERAKQKPDPAVQQQQQQAQVKAEQLKNEQQRLNHLRHLNIQKQEERQRLKVAQQEQEKQRKEELRLKATQKELERQRWIVEQKKRQDQRPQANQWREDKRKQSELQQQQEHQLLEERMRHEQIMLQQDEARSLIREGDRFASHAQYMLHVQPSYTSIASSDISAPMPVAAIAPLSVSVMMPSDARFTQVQSPASGSPHASRFGSDEHTAVPVSRFETISQNHDGNCHLVVRNSNPNPQQQPQLQSDYPDAMVLHRHVTEGDLSPSMSGEDDELRAIWVSDYDNVNALVMQLDMEITKRAEEGHSFVHMSNSITIPEQLKLQLNKLCAQRDTAIKKRFNSLARVLIFSNAVRSFAQQHEHSNIWNDVPEVLKASHKKCAELAVSIRVLERQAQKLREGINEAVSNGDPMQMQHVVHLSAHIADLERKIRTSNGERDKQFIFMFQFSSKLRNMVRAEWAATGGGGYQSKQ</sequence>
<organism evidence="2 3">
    <name type="scientific">Peronospora belbahrii</name>
    <dbReference type="NCBI Taxonomy" id="622444"/>
    <lineage>
        <taxon>Eukaryota</taxon>
        <taxon>Sar</taxon>
        <taxon>Stramenopiles</taxon>
        <taxon>Oomycota</taxon>
        <taxon>Peronosporomycetes</taxon>
        <taxon>Peronosporales</taxon>
        <taxon>Peronosporaceae</taxon>
        <taxon>Peronospora</taxon>
    </lineage>
</organism>
<feature type="region of interest" description="Disordered" evidence="1">
    <location>
        <begin position="223"/>
        <end position="244"/>
    </location>
</feature>
<feature type="region of interest" description="Disordered" evidence="1">
    <location>
        <begin position="294"/>
        <end position="340"/>
    </location>
</feature>
<evidence type="ECO:0000313" key="3">
    <source>
        <dbReference type="Proteomes" id="UP001160483"/>
    </source>
</evidence>
<dbReference type="CDD" id="cd19757">
    <property type="entry name" value="Bbox1"/>
    <property type="match status" value="1"/>
</dbReference>
<feature type="compositionally biased region" description="Basic and acidic residues" evidence="1">
    <location>
        <begin position="231"/>
        <end position="244"/>
    </location>
</feature>
<dbReference type="EMBL" id="CAKKTJ010000038">
    <property type="protein sequence ID" value="CAH0473358.1"/>
    <property type="molecule type" value="Genomic_DNA"/>
</dbReference>
<reference evidence="2" key="1">
    <citation type="submission" date="2021-11" db="EMBL/GenBank/DDBJ databases">
        <authorList>
            <person name="Islam A."/>
            <person name="Islam S."/>
            <person name="Flora M.S."/>
            <person name="Rahman M."/>
            <person name="Ziaur R.M."/>
            <person name="Epstein J.H."/>
            <person name="Hassan M."/>
            <person name="Klassen M."/>
            <person name="Woodard K."/>
            <person name="Webb A."/>
            <person name="Webby R.J."/>
            <person name="El Zowalaty M.E."/>
        </authorList>
    </citation>
    <scope>NUCLEOTIDE SEQUENCE</scope>
    <source>
        <strain evidence="2">Pbs3</strain>
    </source>
</reference>
<comment type="caution">
    <text evidence="2">The sequence shown here is derived from an EMBL/GenBank/DDBJ whole genome shotgun (WGS) entry which is preliminary data.</text>
</comment>
<feature type="compositionally biased region" description="Basic and acidic residues" evidence="1">
    <location>
        <begin position="314"/>
        <end position="331"/>
    </location>
</feature>
<evidence type="ECO:0008006" key="4">
    <source>
        <dbReference type="Google" id="ProtNLM"/>
    </source>
</evidence>
<evidence type="ECO:0000313" key="2">
    <source>
        <dbReference type="EMBL" id="CAH0473358.1"/>
    </source>
</evidence>
<feature type="region of interest" description="Disordered" evidence="1">
    <location>
        <begin position="405"/>
        <end position="433"/>
    </location>
</feature>
<dbReference type="AlphaFoldDB" id="A0AAU9KKG1"/>
<evidence type="ECO:0000256" key="1">
    <source>
        <dbReference type="SAM" id="MobiDB-lite"/>
    </source>
</evidence>
<protein>
    <recommendedName>
        <fullName evidence="4">B box-type domain-containing protein</fullName>
    </recommendedName>
</protein>
<feature type="region of interest" description="Disordered" evidence="1">
    <location>
        <begin position="512"/>
        <end position="531"/>
    </location>
</feature>
<gene>
    <name evidence="2" type="ORF">PBS003_LOCUS262</name>
</gene>
<accession>A0AAU9KKG1</accession>
<proteinExistence type="predicted"/>
<dbReference type="Proteomes" id="UP001160483">
    <property type="component" value="Unassembled WGS sequence"/>
</dbReference>